<evidence type="ECO:0008006" key="4">
    <source>
        <dbReference type="Google" id="ProtNLM"/>
    </source>
</evidence>
<dbReference type="STRING" id="1423792.FD09_GL000552"/>
<evidence type="ECO:0000313" key="3">
    <source>
        <dbReference type="Proteomes" id="UP000051330"/>
    </source>
</evidence>
<sequence length="386" mass="38334">MKFTKSSLLSSLAAAGMVLGAVAPVIANAATGNSAVESAAAYKNSMLTQDNEGNVSVTSASANLLQNKRNQDGDKVTGYAPGYVAGSGANASSGTAVGTSDAVVKIIEGYLTLDAVPDFNFGTVVPGAKAALQNFSGAISDDGNDQGDLQITDSRSTSAATYSAAPFPATDTDVTNAVSGSNLSAEQKAQITDTVAKAIANKTLTLTADKTAIAPKASQDPDIAGLTDDQFAAVVAFAKDTGRATLSSSSKDGKGYTLSVALGDFKQLNAAGNARTSVDAGSGFSLILPDLTKVTGVVDKDAANSFSFTGTTGTAADNNGGVTASDTGSAMQIAQATSGASFGTAAVHFAKAGAKEGVGLKVGANVSQGAWDAPVYWILNAAAPQA</sequence>
<dbReference type="PATRIC" id="fig|1423792.3.peg.561"/>
<organism evidence="2 3">
    <name type="scientific">Schleiferilactobacillus perolens DSM 12744</name>
    <dbReference type="NCBI Taxonomy" id="1423792"/>
    <lineage>
        <taxon>Bacteria</taxon>
        <taxon>Bacillati</taxon>
        <taxon>Bacillota</taxon>
        <taxon>Bacilli</taxon>
        <taxon>Lactobacillales</taxon>
        <taxon>Lactobacillaceae</taxon>
        <taxon>Schleiferilactobacillus</taxon>
    </lineage>
</organism>
<keyword evidence="3" id="KW-1185">Reference proteome</keyword>
<dbReference type="Proteomes" id="UP000051330">
    <property type="component" value="Unassembled WGS sequence"/>
</dbReference>
<gene>
    <name evidence="2" type="ORF">FD09_GL000552</name>
</gene>
<dbReference type="AlphaFoldDB" id="A0A0R1MUT1"/>
<proteinExistence type="predicted"/>
<reference evidence="2 3" key="1">
    <citation type="journal article" date="2015" name="Genome Announc.">
        <title>Expanding the biotechnology potential of lactobacilli through comparative genomics of 213 strains and associated genera.</title>
        <authorList>
            <person name="Sun Z."/>
            <person name="Harris H.M."/>
            <person name="McCann A."/>
            <person name="Guo C."/>
            <person name="Argimon S."/>
            <person name="Zhang W."/>
            <person name="Yang X."/>
            <person name="Jeffery I.B."/>
            <person name="Cooney J.C."/>
            <person name="Kagawa T.F."/>
            <person name="Liu W."/>
            <person name="Song Y."/>
            <person name="Salvetti E."/>
            <person name="Wrobel A."/>
            <person name="Rasinkangas P."/>
            <person name="Parkhill J."/>
            <person name="Rea M.C."/>
            <person name="O'Sullivan O."/>
            <person name="Ritari J."/>
            <person name="Douillard F.P."/>
            <person name="Paul Ross R."/>
            <person name="Yang R."/>
            <person name="Briner A.E."/>
            <person name="Felis G.E."/>
            <person name="de Vos W.M."/>
            <person name="Barrangou R."/>
            <person name="Klaenhammer T.R."/>
            <person name="Caufield P.W."/>
            <person name="Cui Y."/>
            <person name="Zhang H."/>
            <person name="O'Toole P.W."/>
        </authorList>
    </citation>
    <scope>NUCLEOTIDE SEQUENCE [LARGE SCALE GENOMIC DNA]</scope>
    <source>
        <strain evidence="2 3">DSM 12744</strain>
    </source>
</reference>
<dbReference type="RefSeq" id="WP_057821276.1">
    <property type="nucleotide sequence ID" value="NZ_AZEC01000010.1"/>
</dbReference>
<evidence type="ECO:0000256" key="1">
    <source>
        <dbReference type="SAM" id="SignalP"/>
    </source>
</evidence>
<accession>A0A0R1MUT1</accession>
<dbReference type="OrthoDB" id="2149740at2"/>
<protein>
    <recommendedName>
        <fullName evidence="4">WxL domain-containing protein</fullName>
    </recommendedName>
</protein>
<feature type="chain" id="PRO_5006408030" description="WxL domain-containing protein" evidence="1">
    <location>
        <begin position="30"/>
        <end position="386"/>
    </location>
</feature>
<feature type="signal peptide" evidence="1">
    <location>
        <begin position="1"/>
        <end position="29"/>
    </location>
</feature>
<comment type="caution">
    <text evidence="2">The sequence shown here is derived from an EMBL/GenBank/DDBJ whole genome shotgun (WGS) entry which is preliminary data.</text>
</comment>
<evidence type="ECO:0000313" key="2">
    <source>
        <dbReference type="EMBL" id="KRL11943.1"/>
    </source>
</evidence>
<dbReference type="EMBL" id="AZEC01000010">
    <property type="protein sequence ID" value="KRL11943.1"/>
    <property type="molecule type" value="Genomic_DNA"/>
</dbReference>
<keyword evidence="1" id="KW-0732">Signal</keyword>
<name>A0A0R1MUT1_9LACO</name>